<keyword evidence="17" id="KW-0539">Nucleus</keyword>
<keyword evidence="14" id="KW-0472">Membrane</keyword>
<comment type="catalytic activity">
    <reaction evidence="19">
        <text>chloride(in) = chloride(out)</text>
        <dbReference type="Rhea" id="RHEA:29823"/>
        <dbReference type="ChEBI" id="CHEBI:17996"/>
    </reaction>
</comment>
<dbReference type="AlphaFoldDB" id="A0A2R9B3D9"/>
<evidence type="ECO:0000256" key="1">
    <source>
        <dbReference type="ARBA" id="ARBA00004123"/>
    </source>
</evidence>
<dbReference type="Pfam" id="PF22441">
    <property type="entry name" value="CLIC-like_N"/>
    <property type="match status" value="1"/>
</dbReference>
<evidence type="ECO:0000256" key="19">
    <source>
        <dbReference type="ARBA" id="ARBA00024167"/>
    </source>
</evidence>
<evidence type="ECO:0000256" key="8">
    <source>
        <dbReference type="ARBA" id="ARBA00022553"/>
    </source>
</evidence>
<keyword evidence="9" id="KW-0812">Transmembrane</keyword>
<keyword evidence="18" id="KW-0407">Ion channel</keyword>
<organism evidence="21 22">
    <name type="scientific">Pan paniscus</name>
    <name type="common">Pygmy chimpanzee</name>
    <name type="synonym">Bonobo</name>
    <dbReference type="NCBI Taxonomy" id="9597"/>
    <lineage>
        <taxon>Eukaryota</taxon>
        <taxon>Metazoa</taxon>
        <taxon>Chordata</taxon>
        <taxon>Craniata</taxon>
        <taxon>Vertebrata</taxon>
        <taxon>Euteleostomi</taxon>
        <taxon>Mammalia</taxon>
        <taxon>Eutheria</taxon>
        <taxon>Euarchontoglires</taxon>
        <taxon>Primates</taxon>
        <taxon>Haplorrhini</taxon>
        <taxon>Catarrhini</taxon>
        <taxon>Hominidae</taxon>
        <taxon>Pan</taxon>
    </lineage>
</organism>
<dbReference type="PANTHER" id="PTHR45476:SF5">
    <property type="entry name" value="CHLORIDE INTRACELLULAR CHANNEL 4-RELATED"/>
    <property type="match status" value="1"/>
</dbReference>
<evidence type="ECO:0000256" key="6">
    <source>
        <dbReference type="ARBA" id="ARBA00022448"/>
    </source>
</evidence>
<evidence type="ECO:0000256" key="12">
    <source>
        <dbReference type="ARBA" id="ARBA00023002"/>
    </source>
</evidence>
<reference evidence="21 22" key="1">
    <citation type="journal article" date="2012" name="Nature">
        <title>The bonobo genome compared with the chimpanzee and human genomes.</title>
        <authorList>
            <person name="Prufer K."/>
            <person name="Munch K."/>
            <person name="Hellmann I."/>
            <person name="Akagi K."/>
            <person name="Miller J.R."/>
            <person name="Walenz B."/>
            <person name="Koren S."/>
            <person name="Sutton G."/>
            <person name="Kodira C."/>
            <person name="Winer R."/>
            <person name="Knight J.R."/>
            <person name="Mullikin J.C."/>
            <person name="Meader S.J."/>
            <person name="Ponting C.P."/>
            <person name="Lunter G."/>
            <person name="Higashino S."/>
            <person name="Hobolth A."/>
            <person name="Dutheil J."/>
            <person name="Karakoc E."/>
            <person name="Alkan C."/>
            <person name="Sajjadian S."/>
            <person name="Catacchio C.R."/>
            <person name="Ventura M."/>
            <person name="Marques-Bonet T."/>
            <person name="Eichler E.E."/>
            <person name="Andre C."/>
            <person name="Atencia R."/>
            <person name="Mugisha L."/>
            <person name="Junhold J."/>
            <person name="Patterson N."/>
            <person name="Siebauer M."/>
            <person name="Good J.M."/>
            <person name="Fischer A."/>
            <person name="Ptak S.E."/>
            <person name="Lachmann M."/>
            <person name="Symer D.E."/>
            <person name="Mailund T."/>
            <person name="Schierup M.H."/>
            <person name="Andres A.M."/>
            <person name="Kelso J."/>
            <person name="Paabo S."/>
        </authorList>
    </citation>
    <scope>NUCLEOTIDE SEQUENCE [LARGE SCALE GENOMIC DNA]</scope>
</reference>
<evidence type="ECO:0000256" key="3">
    <source>
        <dbReference type="ARBA" id="ARBA00004308"/>
    </source>
</evidence>
<evidence type="ECO:0000256" key="17">
    <source>
        <dbReference type="ARBA" id="ARBA00023242"/>
    </source>
</evidence>
<keyword evidence="11" id="KW-1133">Transmembrane helix</keyword>
<keyword evidence="6" id="KW-0813">Transport</keyword>
<sequence length="250" mass="28503">MATALSMLLNVRRTEPLIKLFIKAGTDGERTGNCPLSQRLFMILWLKGVVFSVTIADLKRRPADLQNLPLRTHPPFITFNNEVKTNVNKIEEFLEDIVCPPKYLELSPKHAESNTAGMDVFAKFSAYIKNSRPEANEALVKSLLKTLQKLNEYLNPPLPDEIDKNSREDITFSIRKFPVGNEMTLADLLPKLHIVKVVAKKYHNFDIPERMTGIWSYLTNACKRDEFTNTCPHGKKVEIAYSDVSKKLNK</sequence>
<accession>A0A2R9B3D9</accession>
<dbReference type="GO" id="GO:0016491">
    <property type="term" value="F:oxidoreductase activity"/>
    <property type="evidence" value="ECO:0007669"/>
    <property type="project" value="UniProtKB-KW"/>
</dbReference>
<keyword evidence="16" id="KW-0868">Chloride</keyword>
<comment type="subcellular location">
    <subcellularLocation>
        <location evidence="4">Cytoplasm</location>
    </subcellularLocation>
    <subcellularLocation>
        <location evidence="3">Endomembrane system</location>
    </subcellularLocation>
    <subcellularLocation>
        <location evidence="2">Membrane</location>
        <topology evidence="2">Single-pass membrane protein</topology>
    </subcellularLocation>
    <subcellularLocation>
        <location evidence="1">Nucleus</location>
    </subcellularLocation>
</comment>
<dbReference type="STRING" id="9597.ENSPPAP00000021985"/>
<comment type="similarity">
    <text evidence="5">Belongs to the chloride channel CLIC family.</text>
</comment>
<keyword evidence="8" id="KW-0597">Phosphoprotein</keyword>
<dbReference type="InterPro" id="IPR036249">
    <property type="entry name" value="Thioredoxin-like_sf"/>
</dbReference>
<dbReference type="OMA" id="LEYVLCP"/>
<dbReference type="PANTHER" id="PTHR45476">
    <property type="entry name" value="CHLORIDE INTRACELLULAR CHANNEL PROTEIN 6-RELATED"/>
    <property type="match status" value="1"/>
</dbReference>
<dbReference type="GO" id="GO:0005254">
    <property type="term" value="F:chloride channel activity"/>
    <property type="evidence" value="ECO:0007669"/>
    <property type="project" value="UniProtKB-KW"/>
</dbReference>
<dbReference type="FunFam" id="1.20.1050.10:FF:000001">
    <property type="entry name" value="Chloride intracellular channel 2"/>
    <property type="match status" value="1"/>
</dbReference>
<dbReference type="SUPFAM" id="SSF47616">
    <property type="entry name" value="GST C-terminal domain-like"/>
    <property type="match status" value="1"/>
</dbReference>
<dbReference type="PRINTS" id="PR01263">
    <property type="entry name" value="INTCLCHANNEL"/>
</dbReference>
<dbReference type="EMBL" id="AJFE02086608">
    <property type="status" value="NOT_ANNOTATED_CDS"/>
    <property type="molecule type" value="Genomic_DNA"/>
</dbReference>
<evidence type="ECO:0000256" key="9">
    <source>
        <dbReference type="ARBA" id="ARBA00022692"/>
    </source>
</evidence>
<dbReference type="InterPro" id="IPR002946">
    <property type="entry name" value="CLIC"/>
</dbReference>
<dbReference type="Ensembl" id="ENSPPAT00000044790.1">
    <property type="protein sequence ID" value="ENSPPAP00000021985.1"/>
    <property type="gene ID" value="ENSPPAG00000034197.1"/>
</dbReference>
<feature type="domain" description="CLIC N-terminal" evidence="20">
    <location>
        <begin position="16"/>
        <end position="101"/>
    </location>
</feature>
<dbReference type="CDD" id="cd03061">
    <property type="entry name" value="GST_N_CLIC"/>
    <property type="match status" value="1"/>
</dbReference>
<evidence type="ECO:0000256" key="2">
    <source>
        <dbReference type="ARBA" id="ARBA00004167"/>
    </source>
</evidence>
<dbReference type="SUPFAM" id="SSF52833">
    <property type="entry name" value="Thioredoxin-like"/>
    <property type="match status" value="1"/>
</dbReference>
<dbReference type="InterPro" id="IPR053823">
    <property type="entry name" value="CLIC_N"/>
</dbReference>
<dbReference type="GO" id="GO:0005634">
    <property type="term" value="C:nucleus"/>
    <property type="evidence" value="ECO:0007669"/>
    <property type="project" value="UniProtKB-SubCell"/>
</dbReference>
<keyword evidence="7" id="KW-0963">Cytoplasm</keyword>
<proteinExistence type="inferred from homology"/>
<dbReference type="Gene3D" id="3.40.30.10">
    <property type="entry name" value="Glutaredoxin"/>
    <property type="match status" value="1"/>
</dbReference>
<keyword evidence="13" id="KW-0406">Ion transport</keyword>
<evidence type="ECO:0000256" key="13">
    <source>
        <dbReference type="ARBA" id="ARBA00023065"/>
    </source>
</evidence>
<evidence type="ECO:0000313" key="21">
    <source>
        <dbReference type="Ensembl" id="ENSPPAP00000021985.1"/>
    </source>
</evidence>
<reference evidence="21" key="3">
    <citation type="submission" date="2025-09" db="UniProtKB">
        <authorList>
            <consortium name="Ensembl"/>
        </authorList>
    </citation>
    <scope>IDENTIFICATION</scope>
</reference>
<evidence type="ECO:0000256" key="5">
    <source>
        <dbReference type="ARBA" id="ARBA00007655"/>
    </source>
</evidence>
<evidence type="ECO:0000313" key="22">
    <source>
        <dbReference type="Proteomes" id="UP000240080"/>
    </source>
</evidence>
<evidence type="ECO:0000256" key="18">
    <source>
        <dbReference type="ARBA" id="ARBA00023303"/>
    </source>
</evidence>
<keyword evidence="22" id="KW-1185">Reference proteome</keyword>
<evidence type="ECO:0000256" key="4">
    <source>
        <dbReference type="ARBA" id="ARBA00004496"/>
    </source>
</evidence>
<evidence type="ECO:0000256" key="14">
    <source>
        <dbReference type="ARBA" id="ARBA00023136"/>
    </source>
</evidence>
<dbReference type="GO" id="GO:0034707">
    <property type="term" value="C:chloride channel complex"/>
    <property type="evidence" value="ECO:0007669"/>
    <property type="project" value="UniProtKB-KW"/>
</dbReference>
<evidence type="ECO:0000256" key="11">
    <source>
        <dbReference type="ARBA" id="ARBA00022989"/>
    </source>
</evidence>
<dbReference type="Proteomes" id="UP000240080">
    <property type="component" value="Chromosome 1"/>
</dbReference>
<keyword evidence="15" id="KW-0869">Chloride channel</keyword>
<evidence type="ECO:0000259" key="20">
    <source>
        <dbReference type="Pfam" id="PF22441"/>
    </source>
</evidence>
<evidence type="ECO:0000256" key="16">
    <source>
        <dbReference type="ARBA" id="ARBA00023214"/>
    </source>
</evidence>
<name>A0A2R9B3D9_PANPA</name>
<reference evidence="21" key="2">
    <citation type="submission" date="2025-08" db="UniProtKB">
        <authorList>
            <consortium name="Ensembl"/>
        </authorList>
    </citation>
    <scope>IDENTIFICATION</scope>
</reference>
<evidence type="ECO:0000256" key="15">
    <source>
        <dbReference type="ARBA" id="ARBA00023173"/>
    </source>
</evidence>
<dbReference type="GeneTree" id="ENSGT00940000155017"/>
<evidence type="ECO:0000256" key="10">
    <source>
        <dbReference type="ARBA" id="ARBA00022882"/>
    </source>
</evidence>
<dbReference type="NCBIfam" id="TIGR00862">
    <property type="entry name" value="O-ClC"/>
    <property type="match status" value="1"/>
</dbReference>
<keyword evidence="12" id="KW-0560">Oxidoreductase</keyword>
<keyword evidence="10" id="KW-0851">Voltage-gated channel</keyword>
<evidence type="ECO:0000256" key="7">
    <source>
        <dbReference type="ARBA" id="ARBA00022490"/>
    </source>
</evidence>
<dbReference type="Gene3D" id="1.20.1050.10">
    <property type="match status" value="1"/>
</dbReference>
<dbReference type="GO" id="GO:0005737">
    <property type="term" value="C:cytoplasm"/>
    <property type="evidence" value="ECO:0007669"/>
    <property type="project" value="UniProtKB-SubCell"/>
</dbReference>
<dbReference type="InterPro" id="IPR036282">
    <property type="entry name" value="Glutathione-S-Trfase_C_sf"/>
</dbReference>
<protein>
    <recommendedName>
        <fullName evidence="20">CLIC N-terminal domain-containing protein</fullName>
    </recommendedName>
</protein>